<dbReference type="InterPro" id="IPR029016">
    <property type="entry name" value="GAF-like_dom_sf"/>
</dbReference>
<dbReference type="Gene3D" id="1.10.10.10">
    <property type="entry name" value="Winged helix-like DNA-binding domain superfamily/Winged helix DNA-binding domain"/>
    <property type="match status" value="1"/>
</dbReference>
<dbReference type="SUPFAM" id="SSF55781">
    <property type="entry name" value="GAF domain-like"/>
    <property type="match status" value="1"/>
</dbReference>
<dbReference type="InterPro" id="IPR036390">
    <property type="entry name" value="WH_DNA-bd_sf"/>
</dbReference>
<dbReference type="OrthoDB" id="9807558at2"/>
<dbReference type="EMBL" id="FCOM02000059">
    <property type="protein sequence ID" value="SAL85278.1"/>
    <property type="molecule type" value="Genomic_DNA"/>
</dbReference>
<evidence type="ECO:0000259" key="4">
    <source>
        <dbReference type="PROSITE" id="PS51077"/>
    </source>
</evidence>
<dbReference type="SUPFAM" id="SSF46785">
    <property type="entry name" value="Winged helix' DNA-binding domain"/>
    <property type="match status" value="1"/>
</dbReference>
<dbReference type="PROSITE" id="PS51077">
    <property type="entry name" value="HTH_ICLR"/>
    <property type="match status" value="1"/>
</dbReference>
<dbReference type="PANTHER" id="PTHR30136:SF35">
    <property type="entry name" value="HTH-TYPE TRANSCRIPTIONAL REGULATOR RV1719"/>
    <property type="match status" value="1"/>
</dbReference>
<dbReference type="InterPro" id="IPR036388">
    <property type="entry name" value="WH-like_DNA-bd_sf"/>
</dbReference>
<dbReference type="InterPro" id="IPR005471">
    <property type="entry name" value="Tscrpt_reg_IclR_N"/>
</dbReference>
<dbReference type="InterPro" id="IPR050707">
    <property type="entry name" value="HTH_MetabolicPath_Reg"/>
</dbReference>
<gene>
    <name evidence="6" type="ORF">AWB74_07238</name>
</gene>
<protein>
    <submittedName>
        <fullName evidence="6">IclR family transcriptional regulator</fullName>
    </submittedName>
</protein>
<dbReference type="InterPro" id="IPR014757">
    <property type="entry name" value="Tscrpt_reg_IclR_C"/>
</dbReference>
<keyword evidence="2" id="KW-0238">DNA-binding</keyword>
<evidence type="ECO:0000259" key="5">
    <source>
        <dbReference type="PROSITE" id="PS51078"/>
    </source>
</evidence>
<dbReference type="PROSITE" id="PS51078">
    <property type="entry name" value="ICLR_ED"/>
    <property type="match status" value="1"/>
</dbReference>
<accession>A0A158KVT2</accession>
<sequence>MSEVRSAARVLELLEYFAGIDGSASLATVVSTFGLPKSSAFGLLKTLCARGYLVRNEQGSYELNPYFRSHGFGWGGDHIARLSALAEPVMKLLAEELDESVSLGIMTKDGEVKVIKQTLCKQPIRYEITVNQLLPAFCTAMGRVMLSVLPDETKQRMLTQQKIVARTPVTITDPTRIEQIIQQAGIDGYCVVADESDLGGTGVATCISFGPGRPTVAMNVACISARFPEKREAVIAALMRESAKLRERDER</sequence>
<evidence type="ECO:0000256" key="2">
    <source>
        <dbReference type="ARBA" id="ARBA00023125"/>
    </source>
</evidence>
<name>A0A158KVT2_9BURK</name>
<organism evidence="6 7">
    <name type="scientific">Caballeronia arvi</name>
    <dbReference type="NCBI Taxonomy" id="1777135"/>
    <lineage>
        <taxon>Bacteria</taxon>
        <taxon>Pseudomonadati</taxon>
        <taxon>Pseudomonadota</taxon>
        <taxon>Betaproteobacteria</taxon>
        <taxon>Burkholderiales</taxon>
        <taxon>Burkholderiaceae</taxon>
        <taxon>Caballeronia</taxon>
    </lineage>
</organism>
<dbReference type="Gene3D" id="3.30.450.40">
    <property type="match status" value="1"/>
</dbReference>
<proteinExistence type="predicted"/>
<keyword evidence="7" id="KW-1185">Reference proteome</keyword>
<dbReference type="GO" id="GO:0003700">
    <property type="term" value="F:DNA-binding transcription factor activity"/>
    <property type="evidence" value="ECO:0007669"/>
    <property type="project" value="TreeGrafter"/>
</dbReference>
<feature type="domain" description="IclR-ED" evidence="5">
    <location>
        <begin position="70"/>
        <end position="251"/>
    </location>
</feature>
<evidence type="ECO:0000256" key="1">
    <source>
        <dbReference type="ARBA" id="ARBA00023015"/>
    </source>
</evidence>
<dbReference type="Proteomes" id="UP000055019">
    <property type="component" value="Unassembled WGS sequence"/>
</dbReference>
<keyword evidence="1" id="KW-0805">Transcription regulation</keyword>
<feature type="domain" description="HTH iclR-type" evidence="4">
    <location>
        <begin position="4"/>
        <end position="65"/>
    </location>
</feature>
<evidence type="ECO:0000313" key="7">
    <source>
        <dbReference type="Proteomes" id="UP000055019"/>
    </source>
</evidence>
<dbReference type="SMART" id="SM00346">
    <property type="entry name" value="HTH_ICLR"/>
    <property type="match status" value="1"/>
</dbReference>
<dbReference type="GO" id="GO:0045892">
    <property type="term" value="P:negative regulation of DNA-templated transcription"/>
    <property type="evidence" value="ECO:0007669"/>
    <property type="project" value="TreeGrafter"/>
</dbReference>
<dbReference type="PANTHER" id="PTHR30136">
    <property type="entry name" value="HELIX-TURN-HELIX TRANSCRIPTIONAL REGULATOR, ICLR FAMILY"/>
    <property type="match status" value="1"/>
</dbReference>
<evidence type="ECO:0000313" key="6">
    <source>
        <dbReference type="EMBL" id="SAL85278.1"/>
    </source>
</evidence>
<dbReference type="Pfam" id="PF09339">
    <property type="entry name" value="HTH_IclR"/>
    <property type="match status" value="1"/>
</dbReference>
<dbReference type="AlphaFoldDB" id="A0A158KVT2"/>
<keyword evidence="3" id="KW-0804">Transcription</keyword>
<reference evidence="6" key="1">
    <citation type="submission" date="2016-01" db="EMBL/GenBank/DDBJ databases">
        <authorList>
            <person name="Peeters C."/>
        </authorList>
    </citation>
    <scope>NUCLEOTIDE SEQUENCE [LARGE SCALE GENOMIC DNA]</scope>
    <source>
        <strain evidence="6">LMG 29317</strain>
    </source>
</reference>
<comment type="caution">
    <text evidence="6">The sequence shown here is derived from an EMBL/GenBank/DDBJ whole genome shotgun (WGS) entry which is preliminary data.</text>
</comment>
<dbReference type="Pfam" id="PF01614">
    <property type="entry name" value="IclR_C"/>
    <property type="match status" value="1"/>
</dbReference>
<dbReference type="RefSeq" id="WP_061151419.1">
    <property type="nucleotide sequence ID" value="NZ_FCOM02000059.1"/>
</dbReference>
<dbReference type="GO" id="GO:0003677">
    <property type="term" value="F:DNA binding"/>
    <property type="evidence" value="ECO:0007669"/>
    <property type="project" value="UniProtKB-KW"/>
</dbReference>
<evidence type="ECO:0000256" key="3">
    <source>
        <dbReference type="ARBA" id="ARBA00023163"/>
    </source>
</evidence>